<evidence type="ECO:0000256" key="5">
    <source>
        <dbReference type="ARBA" id="ARBA00022741"/>
    </source>
</evidence>
<dbReference type="Gene3D" id="3.40.1160.10">
    <property type="entry name" value="Acetylglutamate kinase-like"/>
    <property type="match status" value="1"/>
</dbReference>
<keyword evidence="6 13" id="KW-0418">Kinase</keyword>
<dbReference type="InterPro" id="IPR024192">
    <property type="entry name" value="Fosfomycin_R_FomA-type"/>
</dbReference>
<feature type="binding site" evidence="10">
    <location>
        <begin position="6"/>
        <end position="10"/>
    </location>
    <ligand>
        <name>ATP</name>
        <dbReference type="ChEBI" id="CHEBI:30616"/>
    </ligand>
</feature>
<evidence type="ECO:0000256" key="9">
    <source>
        <dbReference type="ARBA" id="ARBA00049063"/>
    </source>
</evidence>
<dbReference type="Proteomes" id="UP000220922">
    <property type="component" value="Unassembled WGS sequence"/>
</dbReference>
<feature type="site" description="Transition state stabilizer" evidence="11">
    <location>
        <position position="15"/>
    </location>
</feature>
<evidence type="ECO:0000256" key="1">
    <source>
        <dbReference type="ARBA" id="ARBA00010540"/>
    </source>
</evidence>
<evidence type="ECO:0000313" key="14">
    <source>
        <dbReference type="Proteomes" id="UP000220922"/>
    </source>
</evidence>
<dbReference type="NCBIfam" id="NF040647">
    <property type="entry name" value="IPPK_Arch"/>
    <property type="match status" value="1"/>
</dbReference>
<evidence type="ECO:0000256" key="7">
    <source>
        <dbReference type="ARBA" id="ARBA00022840"/>
    </source>
</evidence>
<evidence type="ECO:0000256" key="4">
    <source>
        <dbReference type="ARBA" id="ARBA00022679"/>
    </source>
</evidence>
<protein>
    <recommendedName>
        <fullName evidence="3">Isopentenyl phosphate kinase</fullName>
        <ecNumber evidence="2">2.7.4.26</ecNumber>
    </recommendedName>
</protein>
<gene>
    <name evidence="13" type="ORF">A9Q02_03870</name>
</gene>
<dbReference type="GO" id="GO:0008299">
    <property type="term" value="P:isoprenoid biosynthetic process"/>
    <property type="evidence" value="ECO:0007669"/>
    <property type="project" value="UniProtKB-KW"/>
</dbReference>
<accession>A0A2H3L386</accession>
<evidence type="ECO:0000256" key="6">
    <source>
        <dbReference type="ARBA" id="ARBA00022777"/>
    </source>
</evidence>
<keyword evidence="8" id="KW-0414">Isoprene biosynthesis</keyword>
<feature type="binding site" evidence="10">
    <location>
        <position position="51"/>
    </location>
    <ligand>
        <name>substrate</name>
    </ligand>
</feature>
<organism evidence="13 14">
    <name type="scientific">Candidatus Chloroploca asiatica</name>
    <dbReference type="NCBI Taxonomy" id="1506545"/>
    <lineage>
        <taxon>Bacteria</taxon>
        <taxon>Bacillati</taxon>
        <taxon>Chloroflexota</taxon>
        <taxon>Chloroflexia</taxon>
        <taxon>Chloroflexales</taxon>
        <taxon>Chloroflexineae</taxon>
        <taxon>Oscillochloridaceae</taxon>
        <taxon>Candidatus Chloroploca</taxon>
    </lineage>
</organism>
<dbReference type="EMBL" id="LYXE01000127">
    <property type="protein sequence ID" value="PDV97602.1"/>
    <property type="molecule type" value="Genomic_DNA"/>
</dbReference>
<dbReference type="PIRSF" id="PIRSF016496">
    <property type="entry name" value="Kin_FomA"/>
    <property type="match status" value="1"/>
</dbReference>
<dbReference type="GO" id="GO:0004349">
    <property type="term" value="F:glutamate 5-kinase activity"/>
    <property type="evidence" value="ECO:0007669"/>
    <property type="project" value="TreeGrafter"/>
</dbReference>
<sequence>MYTFIKLGGSVITDKRGEEAADLPVIRQLAAELAVARQLRPEVRVLLGHGSGSFGHVAATRYGVHRGRAAGVEPCGLAMTASAALRLNRIVVEALLDAGLPAMAFQPSATLWAEGGQIASWATDHIEHALQEGLLPVIHGDVAFDHQQGTAIISTELLLAHLALSSNVAPNRIILVGEDAVYTADPHRDPEATRIPVISADNLATVLHGASGSHGVDVTGGMRSKLELMWRLVTACPGLEVHLIGPTPGNLTAAVSGSPLESGTIIRAYAPR</sequence>
<dbReference type="EC" id="2.7.4.26" evidence="2"/>
<dbReference type="PANTHER" id="PTHR43654:SF1">
    <property type="entry name" value="ISOPENTENYL PHOSPHATE KINASE"/>
    <property type="match status" value="1"/>
</dbReference>
<feature type="binding site" evidence="10">
    <location>
        <position position="56"/>
    </location>
    <ligand>
        <name>substrate</name>
    </ligand>
</feature>
<keyword evidence="4" id="KW-0808">Transferase</keyword>
<feature type="binding site" evidence="10">
    <location>
        <position position="155"/>
    </location>
    <ligand>
        <name>substrate</name>
    </ligand>
</feature>
<dbReference type="OrthoDB" id="160588at2"/>
<dbReference type="PANTHER" id="PTHR43654">
    <property type="entry name" value="GLUTAMATE 5-KINASE"/>
    <property type="match status" value="1"/>
</dbReference>
<feature type="binding site" evidence="10">
    <location>
        <position position="52"/>
    </location>
    <ligand>
        <name>ATP</name>
        <dbReference type="ChEBI" id="CHEBI:30616"/>
    </ligand>
</feature>
<comment type="caution">
    <text evidence="13">The sequence shown here is derived from an EMBL/GenBank/DDBJ whole genome shotgun (WGS) entry which is preliminary data.</text>
</comment>
<keyword evidence="14" id="KW-1185">Reference proteome</keyword>
<evidence type="ECO:0000256" key="8">
    <source>
        <dbReference type="ARBA" id="ARBA00023229"/>
    </source>
</evidence>
<dbReference type="GO" id="GO:0005524">
    <property type="term" value="F:ATP binding"/>
    <property type="evidence" value="ECO:0007669"/>
    <property type="project" value="UniProtKB-KW"/>
</dbReference>
<dbReference type="AlphaFoldDB" id="A0A2H3L386"/>
<feature type="binding site" evidence="10">
    <location>
        <position position="225"/>
    </location>
    <ligand>
        <name>ATP</name>
        <dbReference type="ChEBI" id="CHEBI:30616"/>
    </ligand>
</feature>
<evidence type="ECO:0000256" key="3">
    <source>
        <dbReference type="ARBA" id="ARBA00017267"/>
    </source>
</evidence>
<dbReference type="SUPFAM" id="SSF53633">
    <property type="entry name" value="Carbamate kinase-like"/>
    <property type="match status" value="1"/>
</dbReference>
<comment type="catalytic activity">
    <reaction evidence="9">
        <text>isopentenyl phosphate + ATP = isopentenyl diphosphate + ADP</text>
        <dbReference type="Rhea" id="RHEA:33963"/>
        <dbReference type="ChEBI" id="CHEBI:30616"/>
        <dbReference type="ChEBI" id="CHEBI:65078"/>
        <dbReference type="ChEBI" id="CHEBI:128769"/>
        <dbReference type="ChEBI" id="CHEBI:456216"/>
        <dbReference type="EC" id="2.7.4.26"/>
    </reaction>
</comment>
<reference evidence="13 14" key="1">
    <citation type="submission" date="2016-05" db="EMBL/GenBank/DDBJ databases">
        <authorList>
            <person name="Lavstsen T."/>
            <person name="Jespersen J.S."/>
        </authorList>
    </citation>
    <scope>NUCLEOTIDE SEQUENCE [LARGE SCALE GENOMIC DNA]</scope>
    <source>
        <strain evidence="13 14">B7-9</strain>
    </source>
</reference>
<evidence type="ECO:0000256" key="10">
    <source>
        <dbReference type="PIRSR" id="PIRSR016496-1"/>
    </source>
</evidence>
<feature type="domain" description="Aspartate/glutamate/uridylate kinase" evidence="12">
    <location>
        <begin position="2"/>
        <end position="235"/>
    </location>
</feature>
<name>A0A2H3L386_9CHLR</name>
<dbReference type="InterPro" id="IPR036393">
    <property type="entry name" value="AceGlu_kinase-like_sf"/>
</dbReference>
<comment type="similarity">
    <text evidence="1">Belongs to the isopentenyl phosphate kinase family.</text>
</comment>
<dbReference type="GO" id="GO:0102043">
    <property type="term" value="F:isopentenyl phosphate kinase activity"/>
    <property type="evidence" value="ECO:0007669"/>
    <property type="project" value="UniProtKB-EC"/>
</dbReference>
<evidence type="ECO:0000259" key="12">
    <source>
        <dbReference type="Pfam" id="PF00696"/>
    </source>
</evidence>
<proteinExistence type="inferred from homology"/>
<keyword evidence="7 10" id="KW-0067">ATP-binding</keyword>
<evidence type="ECO:0000313" key="13">
    <source>
        <dbReference type="EMBL" id="PDV97602.1"/>
    </source>
</evidence>
<dbReference type="InterPro" id="IPR001048">
    <property type="entry name" value="Asp/Glu/Uridylate_kinase"/>
</dbReference>
<dbReference type="GO" id="GO:0005829">
    <property type="term" value="C:cytosol"/>
    <property type="evidence" value="ECO:0007669"/>
    <property type="project" value="TreeGrafter"/>
</dbReference>
<dbReference type="CDD" id="cd04241">
    <property type="entry name" value="AAK_FomA-like"/>
    <property type="match status" value="1"/>
</dbReference>
<dbReference type="RefSeq" id="WP_097654228.1">
    <property type="nucleotide sequence ID" value="NZ_LYXE01000127.1"/>
</dbReference>
<dbReference type="Pfam" id="PF00696">
    <property type="entry name" value="AA_kinase"/>
    <property type="match status" value="1"/>
</dbReference>
<evidence type="ECO:0000256" key="11">
    <source>
        <dbReference type="PIRSR" id="PIRSR016496-2"/>
    </source>
</evidence>
<keyword evidence="5 10" id="KW-0547">Nucleotide-binding</keyword>
<feature type="binding site" evidence="10">
    <location>
        <position position="221"/>
    </location>
    <ligand>
        <name>ATP</name>
        <dbReference type="ChEBI" id="CHEBI:30616"/>
    </ligand>
</feature>
<evidence type="ECO:0000256" key="2">
    <source>
        <dbReference type="ARBA" id="ARBA00012908"/>
    </source>
</evidence>